<evidence type="ECO:0000313" key="3">
    <source>
        <dbReference type="Proteomes" id="UP000295411"/>
    </source>
</evidence>
<dbReference type="AlphaFoldDB" id="A0A4R5TZ99"/>
<dbReference type="InterPro" id="IPR036895">
    <property type="entry name" value="Uracil-DNA_glycosylase-like_sf"/>
</dbReference>
<dbReference type="EMBL" id="SMTK01000002">
    <property type="protein sequence ID" value="TDK26565.1"/>
    <property type="molecule type" value="Genomic_DNA"/>
</dbReference>
<dbReference type="InterPro" id="IPR005122">
    <property type="entry name" value="Uracil-DNA_glycosylase-like"/>
</dbReference>
<proteinExistence type="predicted"/>
<comment type="caution">
    <text evidence="2">The sequence shown here is derived from an EMBL/GenBank/DDBJ whole genome shotgun (WGS) entry which is preliminary data.</text>
</comment>
<keyword evidence="3" id="KW-1185">Reference proteome</keyword>
<dbReference type="OrthoDB" id="3679064at2"/>
<dbReference type="SUPFAM" id="SSF52141">
    <property type="entry name" value="Uracil-DNA glycosylase-like"/>
    <property type="match status" value="1"/>
</dbReference>
<name>A0A4R5TZ99_9MICC</name>
<dbReference type="Proteomes" id="UP000295411">
    <property type="component" value="Unassembled WGS sequence"/>
</dbReference>
<dbReference type="Gene3D" id="3.40.470.10">
    <property type="entry name" value="Uracil-DNA glycosylase-like domain"/>
    <property type="match status" value="1"/>
</dbReference>
<sequence>MNSGDGTFGIAGRRGAVPLSVEAAVAWPKRPRAHRDPAEVKRKLKLVDEPHVRPLNDWVRSLNHARTGSTADPESTAPWFDPSGGGVNARVLFLLEAPGSRSSASRGSGFISIDNNDATAANLYALTQKAGLDRATFALWNIVPWYLPEGTRTKATKRADTLEAGPHLESFVELFTDLDRVVTMGTFAREGWEVLRRRSPGTAALNWTAVPHPSATNLNTRPHHREQILHAMQEAGRLVRARR</sequence>
<gene>
    <name evidence="2" type="ORF">E2F48_05085</name>
</gene>
<dbReference type="CDD" id="cd10035">
    <property type="entry name" value="UDG_like"/>
    <property type="match status" value="1"/>
</dbReference>
<dbReference type="Pfam" id="PF03167">
    <property type="entry name" value="UDG"/>
    <property type="match status" value="1"/>
</dbReference>
<evidence type="ECO:0000259" key="1">
    <source>
        <dbReference type="Pfam" id="PF03167"/>
    </source>
</evidence>
<reference evidence="2 3" key="1">
    <citation type="submission" date="2019-03" db="EMBL/GenBank/DDBJ databases">
        <title>Arthrobacter sp. nov., an bacterium isolated from biocrust in Mu Us Desert.</title>
        <authorList>
            <person name="Lixiong L."/>
        </authorList>
    </citation>
    <scope>NUCLEOTIDE SEQUENCE [LARGE SCALE GENOMIC DNA]</scope>
    <source>
        <strain evidence="2 3">SLN-3</strain>
    </source>
</reference>
<evidence type="ECO:0000313" key="2">
    <source>
        <dbReference type="EMBL" id="TDK26565.1"/>
    </source>
</evidence>
<protein>
    <recommendedName>
        <fullName evidence="1">Uracil-DNA glycosylase-like domain-containing protein</fullName>
    </recommendedName>
</protein>
<organism evidence="2 3">
    <name type="scientific">Arthrobacter crusticola</name>
    <dbReference type="NCBI Taxonomy" id="2547960"/>
    <lineage>
        <taxon>Bacteria</taxon>
        <taxon>Bacillati</taxon>
        <taxon>Actinomycetota</taxon>
        <taxon>Actinomycetes</taxon>
        <taxon>Micrococcales</taxon>
        <taxon>Micrococcaceae</taxon>
        <taxon>Arthrobacter</taxon>
    </lineage>
</organism>
<accession>A0A4R5TZ99</accession>
<feature type="domain" description="Uracil-DNA glycosylase-like" evidence="1">
    <location>
        <begin position="85"/>
        <end position="231"/>
    </location>
</feature>